<feature type="binding site" evidence="1">
    <location>
        <position position="119"/>
    </location>
    <ligand>
        <name>Mn(2+)</name>
        <dbReference type="ChEBI" id="CHEBI:29035"/>
        <label>2</label>
    </ligand>
</feature>
<feature type="binding site" evidence="1">
    <location>
        <position position="383"/>
    </location>
    <ligand>
        <name>Mn(2+)</name>
        <dbReference type="ChEBI" id="CHEBI:29035"/>
        <label>2</label>
    </ligand>
</feature>
<dbReference type="InterPro" id="IPR036264">
    <property type="entry name" value="Bact_exopeptidase_dim_dom"/>
</dbReference>
<keyword evidence="6" id="KW-1185">Reference proteome</keyword>
<dbReference type="EMBL" id="ATMH01007622">
    <property type="protein sequence ID" value="EPY23618.1"/>
    <property type="molecule type" value="Genomic_DNA"/>
</dbReference>
<evidence type="ECO:0000313" key="4">
    <source>
        <dbReference type="EMBL" id="EPY23618.1"/>
    </source>
</evidence>
<accession>S9U3Z0</accession>
<dbReference type="Proteomes" id="UP000015354">
    <property type="component" value="Unassembled WGS sequence"/>
</dbReference>
<evidence type="ECO:0000313" key="3">
    <source>
        <dbReference type="EMBL" id="AGT02400.1"/>
    </source>
</evidence>
<dbReference type="AlphaFoldDB" id="S9U3Z0"/>
<dbReference type="GO" id="GO:0016787">
    <property type="term" value="F:hydrolase activity"/>
    <property type="evidence" value="ECO:0007669"/>
    <property type="project" value="UniProtKB-KW"/>
</dbReference>
<organism evidence="4 6">
    <name type="scientific">Strigomonas culicis</name>
    <dbReference type="NCBI Taxonomy" id="28005"/>
    <lineage>
        <taxon>Eukaryota</taxon>
        <taxon>Discoba</taxon>
        <taxon>Euglenozoa</taxon>
        <taxon>Kinetoplastea</taxon>
        <taxon>Metakinetoplastina</taxon>
        <taxon>Trypanosomatida</taxon>
        <taxon>Trypanosomatidae</taxon>
        <taxon>Strigomonadinae</taxon>
        <taxon>Strigomonas</taxon>
    </lineage>
</organism>
<sequence length="410" mass="44304">MTELAIDAKALDERARAVFPQVVQWRRYIHERPDLSFHEEPTADYIAGQLQALMAEVGRPGALVLRRPLPTCVIADLRGGAGDGPVVALRADIDALPVEEQSGEPFASCVRGRMHACGHDAHAAMLMGALKLLLEDVDRIRGTVRFVFQHAEEQGPGGARDIVAAGELDGVKCAFGLHVMPIAVAPTGTIAVKAGPLLAGQDQYEVHVLGRGGHASSPENALDPVPAAATCVTAVLQAVTRRFAPQQAPVFTVSTLRTATDSFNVIPDEVVLKCSLRTRSQETRRVMVEEVIPNVFNHTCAAFGLTCTIQRNEGYAVLDNDPELAALTAKIGAHVLANKEDVVTLTETFNASEDFSAFGQRCPYNYYFVGIYNPEKQCVAMVHNAKFKVDEDAFLVGVKMHYGHIAALLM</sequence>
<reference evidence="4 6" key="2">
    <citation type="journal article" date="2013" name="PLoS ONE">
        <title>Predicting the Proteins of Angomonas deanei, Strigomonas culicis and Their Respective Endosymbionts Reveals New Aspects of the Trypanosomatidae Family.</title>
        <authorList>
            <person name="Motta M.C."/>
            <person name="Martins A.C."/>
            <person name="de Souza S.S."/>
            <person name="Catta-Preta C.M."/>
            <person name="Silva R."/>
            <person name="Klein C.C."/>
            <person name="de Almeida L.G."/>
            <person name="de Lima Cunha O."/>
            <person name="Ciapina L.P."/>
            <person name="Brocchi M."/>
            <person name="Colabardini A.C."/>
            <person name="de Araujo Lima B."/>
            <person name="Machado C.R."/>
            <person name="de Almeida Soares C.M."/>
            <person name="Probst C.M."/>
            <person name="de Menezes C.B."/>
            <person name="Thompson C.E."/>
            <person name="Bartholomeu D.C."/>
            <person name="Gradia D.F."/>
            <person name="Pavoni D.P."/>
            <person name="Grisard E.C."/>
            <person name="Fantinatti-Garboggini F."/>
            <person name="Marchini F.K."/>
            <person name="Rodrigues-Luiz G.F."/>
            <person name="Wagner G."/>
            <person name="Goldman G.H."/>
            <person name="Fietto J.L."/>
            <person name="Elias M.C."/>
            <person name="Goldman M.H."/>
            <person name="Sagot M.F."/>
            <person name="Pereira M."/>
            <person name="Stoco P.H."/>
            <person name="de Mendonca-Neto R.P."/>
            <person name="Teixeira S.M."/>
            <person name="Maciel T.E."/>
            <person name="de Oliveira Mendes T.A."/>
            <person name="Urmenyi T.P."/>
            <person name="de Souza W."/>
            <person name="Schenkman S."/>
            <person name="de Vasconcelos A.T."/>
        </authorList>
    </citation>
    <scope>NUCLEOTIDE SEQUENCE [LARGE SCALE GENOMIC DNA]</scope>
</reference>
<feature type="binding site" evidence="1">
    <location>
        <position position="153"/>
    </location>
    <ligand>
        <name>Mn(2+)</name>
        <dbReference type="ChEBI" id="CHEBI:29035"/>
        <label>2</label>
    </ligand>
</feature>
<dbReference type="OrthoDB" id="6119954at2759"/>
<dbReference type="EMBL" id="KC140152">
    <property type="protein sequence ID" value="AGT02400.1"/>
    <property type="molecule type" value="Genomic_DNA"/>
</dbReference>
<dbReference type="Gene3D" id="3.30.70.360">
    <property type="match status" value="1"/>
</dbReference>
<reference evidence="4" key="3">
    <citation type="submission" date="2013-03" db="EMBL/GenBank/DDBJ databases">
        <authorList>
            <person name="Motta M.C.M."/>
            <person name="Martins A.C.A."/>
            <person name="Preta C.M.C.C."/>
            <person name="Silva R."/>
            <person name="de Souza S.S."/>
            <person name="Klein C.C."/>
            <person name="de Almeida L.G.P."/>
            <person name="Cunha O.L."/>
            <person name="Colabardini A.C."/>
            <person name="Lima B.A."/>
            <person name="Machado C.R."/>
            <person name="Soares C.M.A."/>
            <person name="de Menezes C.B.A."/>
            <person name="Bartolomeu D.C."/>
            <person name="Grisard E.C."/>
            <person name="Fantinatti-Garboggini F."/>
            <person name="Rodrigues-Luiz G.F."/>
            <person name="Wagner G."/>
            <person name="Goldman G.H."/>
            <person name="Fietto J.L.R."/>
            <person name="Ciapina L.P."/>
            <person name="Brocchi M."/>
            <person name="Elias M.C."/>
            <person name="Goldman M.H.S."/>
            <person name="Sagot M.-F."/>
            <person name="Pereira M."/>
            <person name="Stoco P.H."/>
            <person name="Teixeira S.M.R."/>
            <person name="de Mendonca-Neto R.P."/>
            <person name="Maciel T.E.F."/>
            <person name="Mendes T.A.O."/>
            <person name="Urmenyi T.P."/>
            <person name="Teixeira M.M.G."/>
            <person name="de Camargo E.F.P."/>
            <person name="de Sousa W."/>
            <person name="Schenkman S."/>
            <person name="de Vasconcelos A.T.R."/>
        </authorList>
    </citation>
    <scope>NUCLEOTIDE SEQUENCE</scope>
</reference>
<evidence type="ECO:0000313" key="6">
    <source>
        <dbReference type="Proteomes" id="UP000015354"/>
    </source>
</evidence>
<keyword evidence="1" id="KW-0479">Metal-binding</keyword>
<comment type="cofactor">
    <cofactor evidence="1">
        <name>Mn(2+)</name>
        <dbReference type="ChEBI" id="CHEBI:29035"/>
    </cofactor>
    <text evidence="1">The Mn(2+) ion enhances activity.</text>
</comment>
<feature type="binding site" evidence="1">
    <location>
        <position position="117"/>
    </location>
    <ligand>
        <name>Mn(2+)</name>
        <dbReference type="ChEBI" id="CHEBI:29035"/>
        <label>2</label>
    </ligand>
</feature>
<dbReference type="PIRSF" id="PIRSF005962">
    <property type="entry name" value="Pept_M20D_amidohydro"/>
    <property type="match status" value="1"/>
</dbReference>
<dbReference type="Gene3D" id="3.40.630.10">
    <property type="entry name" value="Zn peptidases"/>
    <property type="match status" value="1"/>
</dbReference>
<dbReference type="Pfam" id="PF01546">
    <property type="entry name" value="Peptidase_M20"/>
    <property type="match status" value="1"/>
</dbReference>
<dbReference type="PANTHER" id="PTHR11014:SF63">
    <property type="entry name" value="METALLOPEPTIDASE, PUTATIVE (AFU_ORTHOLOGUE AFUA_6G09600)-RELATED"/>
    <property type="match status" value="1"/>
</dbReference>
<evidence type="ECO:0000259" key="2">
    <source>
        <dbReference type="Pfam" id="PF07687"/>
    </source>
</evidence>
<dbReference type="InterPro" id="IPR011650">
    <property type="entry name" value="Peptidase_M20_dimer"/>
</dbReference>
<reference evidence="3" key="1">
    <citation type="submission" date="2012-11" db="EMBL/GenBank/DDBJ databases">
        <title>Genomic Cooperation Between Trypanosomatids and Their Bacterial Endosymbionts in the Synthesis of Essential Amino Acids Heavily Influenced by Multiple Lateral Gene Transfer Events.</title>
        <authorList>
            <person name="Alves J.M.P."/>
            <person name="Klein C."/>
            <person name="Maia da Silva F."/>
            <person name="Costa Martins A.G."/>
            <person name="Serrano M.G."/>
            <person name="Buck G.A."/>
            <person name="Vasconcelos A.T.R."/>
            <person name="France-Sagot M."/>
            <person name="Teixeira M.M.G."/>
            <person name="Motta M.C.M."/>
            <person name="Camargo E.P."/>
        </authorList>
    </citation>
    <scope>NUCLEOTIDE SEQUENCE</scope>
</reference>
<keyword evidence="4" id="KW-0378">Hydrolase</keyword>
<dbReference type="EMBL" id="ATMH01005953">
    <property type="protein sequence ID" value="EPY27037.1"/>
    <property type="molecule type" value="Genomic_DNA"/>
</dbReference>
<dbReference type="SUPFAM" id="SSF53187">
    <property type="entry name" value="Zn-dependent exopeptidases"/>
    <property type="match status" value="1"/>
</dbReference>
<evidence type="ECO:0000256" key="1">
    <source>
        <dbReference type="PIRSR" id="PIRSR005962-1"/>
    </source>
</evidence>
<dbReference type="NCBIfam" id="TIGR01891">
    <property type="entry name" value="amidohydrolases"/>
    <property type="match status" value="1"/>
</dbReference>
<feature type="domain" description="Peptidase M20 dimerisation" evidence="2">
    <location>
        <begin position="200"/>
        <end position="291"/>
    </location>
</feature>
<dbReference type="SUPFAM" id="SSF55031">
    <property type="entry name" value="Bacterial exopeptidase dimerisation domain"/>
    <property type="match status" value="1"/>
</dbReference>
<name>S9U3Z0_9TRYP</name>
<dbReference type="InterPro" id="IPR002933">
    <property type="entry name" value="Peptidase_M20"/>
</dbReference>
<gene>
    <name evidence="5" type="ORF">STCU_05953</name>
    <name evidence="4" type="ORF">STCU_07622</name>
</gene>
<evidence type="ECO:0000313" key="5">
    <source>
        <dbReference type="EMBL" id="EPY27037.1"/>
    </source>
</evidence>
<dbReference type="PANTHER" id="PTHR11014">
    <property type="entry name" value="PEPTIDASE M20 FAMILY MEMBER"/>
    <property type="match status" value="1"/>
</dbReference>
<dbReference type="GO" id="GO:0046872">
    <property type="term" value="F:metal ion binding"/>
    <property type="evidence" value="ECO:0007669"/>
    <property type="project" value="UniProtKB-KW"/>
</dbReference>
<protein>
    <submittedName>
        <fullName evidence="4">Amidohydrolase</fullName>
    </submittedName>
    <submittedName>
        <fullName evidence="3">Aminoacylase</fullName>
    </submittedName>
</protein>
<dbReference type="InterPro" id="IPR017439">
    <property type="entry name" value="Amidohydrolase"/>
</dbReference>
<proteinExistence type="predicted"/>
<dbReference type="Pfam" id="PF07687">
    <property type="entry name" value="M20_dimer"/>
    <property type="match status" value="1"/>
</dbReference>
<feature type="binding site" evidence="1">
    <location>
        <position position="178"/>
    </location>
    <ligand>
        <name>Mn(2+)</name>
        <dbReference type="ChEBI" id="CHEBI:29035"/>
        <label>2</label>
    </ligand>
</feature>
<keyword evidence="1" id="KW-0464">Manganese</keyword>